<keyword evidence="7" id="KW-0342">GTP-binding</keyword>
<evidence type="ECO:0000256" key="3">
    <source>
        <dbReference type="ARBA" id="ARBA00017891"/>
    </source>
</evidence>
<protein>
    <recommendedName>
        <fullName evidence="3">Elongation factor 2</fullName>
    </recommendedName>
</protein>
<evidence type="ECO:0000313" key="14">
    <source>
        <dbReference type="EMBL" id="OVF08785.1"/>
    </source>
</evidence>
<sequence>MDSDDDLYDEFGNFIGNPENSDAESMNQTSKQGNNKDEHSDSSMDEDEAPKESEETSMIKKEFSDTHTFETIVVDPTHQGDEQPIIKPIADQKLYIEYAKTVDSSDLPEVTYSRDYMKSLLKDIPERIRNFAIVGSLHTGKTSLVDRLVLETHPTIDEGKQNLQEFKSLRYLDSHRLEKERGISIGASLLTLLCPDSRDRSHVLNIIDCPGHPDFLDDTSAALSVVEGAVLVLDLLEGFTKKDKRIVTHLIKKNLPFVVVLNKFDRLILELRLPPREFFHKVRYVLDDINSFIHHNEFISTYTHEKLVSPLKNNVVFSSSILSTTFSLRSFSKLYCDNQQFAKDLDQKQLERLLWGEISFDENKKQFFVLNEDAVLDSKRTFEMFILDPLYKLVTYTLTSDGNGHRLSKLLWDNFKVTLQKSAYKKDPQILLKIVFGSVFGSTQALVDSITTALPGPEKNAECLLKRGLDLRDEYSSELVAEVFKTQLTSDTKGFVSFIRIHQGSLKEGQRVRIVGDNHIDDRKDDVICEVGEIYLAGGRYKVPYEEASAGSIVIVTGINEAIQKCATVLGQSIPKSLVKPIHWAESERRAVYKVAVEPEKPSELPRLVDGLKQLSRTYLSAVVRLEESGEHVILAPGELYMDCFLHDLRYLFDDYFSIKVSDPMVKFSETCAERSVTKIDTYASSKKSQISITSEPFNDTKVSQAIQEGKISLAQPSKVTSKTLRTEYGWDSLSARSLWCFGPDDMHNASILLDDSIDGETDKERLSKAKDLIITGFKLGINEGPLCNEPIRNCKFKILDAVLSGSKIQSSGSQIIPMTRNAVHTGFLTASPRLMEPVYRVSVTCTYNSIQAVSILLGKRRGWIVDEYPIPATKLYEIEGFVPVIDSVGLDTDMRLQTQGQAMCYLDFAKWDTVPGDPLDRDCHLPQMKPVPRQSMARDFVLKTRRRKGLSGEPNLQKYLDPELYLRLKNSGIIN</sequence>
<feature type="compositionally biased region" description="Polar residues" evidence="12">
    <location>
        <begin position="18"/>
        <end position="33"/>
    </location>
</feature>
<dbReference type="Gene3D" id="3.30.70.240">
    <property type="match status" value="1"/>
</dbReference>
<dbReference type="FunFam" id="3.30.70.870:FF:000002">
    <property type="entry name" value="Translation elongation factor 2"/>
    <property type="match status" value="1"/>
</dbReference>
<dbReference type="InterPro" id="IPR000640">
    <property type="entry name" value="EFG_V-like"/>
</dbReference>
<dbReference type="PANTHER" id="PTHR42908">
    <property type="entry name" value="TRANSLATION ELONGATION FACTOR-RELATED"/>
    <property type="match status" value="1"/>
</dbReference>
<dbReference type="GO" id="GO:0005829">
    <property type="term" value="C:cytosol"/>
    <property type="evidence" value="ECO:0007669"/>
    <property type="project" value="TreeGrafter"/>
</dbReference>
<dbReference type="SMART" id="SM00889">
    <property type="entry name" value="EFG_IV"/>
    <property type="match status" value="1"/>
</dbReference>
<evidence type="ECO:0000259" key="13">
    <source>
        <dbReference type="PROSITE" id="PS51722"/>
    </source>
</evidence>
<dbReference type="EMBL" id="LYUB02000007">
    <property type="protein sequence ID" value="OVF08785.1"/>
    <property type="molecule type" value="Genomic_DNA"/>
</dbReference>
<evidence type="ECO:0000256" key="4">
    <source>
        <dbReference type="ARBA" id="ARBA00022664"/>
    </source>
</evidence>
<keyword evidence="4" id="KW-0507">mRNA processing</keyword>
<dbReference type="PROSITE" id="PS51722">
    <property type="entry name" value="G_TR_2"/>
    <property type="match status" value="1"/>
</dbReference>
<dbReference type="InterPro" id="IPR027417">
    <property type="entry name" value="P-loop_NTPase"/>
</dbReference>
<comment type="caution">
    <text evidence="14">The sequence shown here is derived from an EMBL/GenBank/DDBJ whole genome shotgun (WGS) entry which is preliminary data.</text>
</comment>
<dbReference type="SMART" id="SM00838">
    <property type="entry name" value="EFG_C"/>
    <property type="match status" value="1"/>
</dbReference>
<dbReference type="GO" id="GO:0071007">
    <property type="term" value="C:U2-type catalytic step 2 spliceosome"/>
    <property type="evidence" value="ECO:0007669"/>
    <property type="project" value="TreeGrafter"/>
</dbReference>
<dbReference type="SUPFAM" id="SSF54211">
    <property type="entry name" value="Ribosomal protein S5 domain 2-like"/>
    <property type="match status" value="1"/>
</dbReference>
<dbReference type="GO" id="GO:0006412">
    <property type="term" value="P:translation"/>
    <property type="evidence" value="ECO:0007669"/>
    <property type="project" value="UniProtKB-KW"/>
</dbReference>
<dbReference type="GO" id="GO:0005682">
    <property type="term" value="C:U5 snRNP"/>
    <property type="evidence" value="ECO:0007669"/>
    <property type="project" value="UniProtKB-ARBA"/>
</dbReference>
<dbReference type="SUPFAM" id="SSF54980">
    <property type="entry name" value="EF-G C-terminal domain-like"/>
    <property type="match status" value="2"/>
</dbReference>
<dbReference type="Gene3D" id="2.40.30.10">
    <property type="entry name" value="Translation factors"/>
    <property type="match status" value="1"/>
</dbReference>
<evidence type="ECO:0000256" key="10">
    <source>
        <dbReference type="ARBA" id="ARBA00024731"/>
    </source>
</evidence>
<dbReference type="PROSITE" id="PS00301">
    <property type="entry name" value="G_TR_1"/>
    <property type="match status" value="1"/>
</dbReference>
<dbReference type="InterPro" id="IPR004161">
    <property type="entry name" value="EFTu-like_2"/>
</dbReference>
<dbReference type="InterPro" id="IPR009000">
    <property type="entry name" value="Transl_B-barrel_sf"/>
</dbReference>
<evidence type="ECO:0000256" key="12">
    <source>
        <dbReference type="SAM" id="MobiDB-lite"/>
    </source>
</evidence>
<feature type="domain" description="Tr-type G" evidence="13">
    <location>
        <begin position="126"/>
        <end position="458"/>
    </location>
</feature>
<dbReference type="Pfam" id="PF00679">
    <property type="entry name" value="EFG_C"/>
    <property type="match status" value="1"/>
</dbReference>
<organism evidence="14 15">
    <name type="scientific">Clavispora lusitaniae</name>
    <name type="common">Candida lusitaniae</name>
    <dbReference type="NCBI Taxonomy" id="36911"/>
    <lineage>
        <taxon>Eukaryota</taxon>
        <taxon>Fungi</taxon>
        <taxon>Dikarya</taxon>
        <taxon>Ascomycota</taxon>
        <taxon>Saccharomycotina</taxon>
        <taxon>Pichiomycetes</taxon>
        <taxon>Metschnikowiaceae</taxon>
        <taxon>Clavispora</taxon>
    </lineage>
</organism>
<dbReference type="InterPro" id="IPR020568">
    <property type="entry name" value="Ribosomal_Su5_D2-typ_SF"/>
</dbReference>
<dbReference type="KEGG" id="clus:A9F13_07g02629"/>
<dbReference type="InterPro" id="IPR014721">
    <property type="entry name" value="Ribsml_uS5_D2-typ_fold_subgr"/>
</dbReference>
<evidence type="ECO:0000256" key="8">
    <source>
        <dbReference type="ARBA" id="ARBA00023187"/>
    </source>
</evidence>
<evidence type="ECO:0000256" key="2">
    <source>
        <dbReference type="ARBA" id="ARBA00004496"/>
    </source>
</evidence>
<evidence type="ECO:0000313" key="15">
    <source>
        <dbReference type="Proteomes" id="UP000195602"/>
    </source>
</evidence>
<dbReference type="Pfam" id="PF03764">
    <property type="entry name" value="EFG_IV"/>
    <property type="match status" value="1"/>
</dbReference>
<dbReference type="NCBIfam" id="TIGR00231">
    <property type="entry name" value="small_GTP"/>
    <property type="match status" value="1"/>
</dbReference>
<dbReference type="GO" id="GO:0030623">
    <property type="term" value="F:U5 snRNA binding"/>
    <property type="evidence" value="ECO:0007669"/>
    <property type="project" value="TreeGrafter"/>
</dbReference>
<evidence type="ECO:0000256" key="1">
    <source>
        <dbReference type="ARBA" id="ARBA00004123"/>
    </source>
</evidence>
<feature type="region of interest" description="Disordered" evidence="12">
    <location>
        <begin position="1"/>
        <end position="62"/>
    </location>
</feature>
<dbReference type="GO" id="GO:0005525">
    <property type="term" value="F:GTP binding"/>
    <property type="evidence" value="ECO:0007669"/>
    <property type="project" value="UniProtKB-KW"/>
</dbReference>
<accession>A0AA91Q071</accession>
<dbReference type="GO" id="GO:0000974">
    <property type="term" value="C:Prp19 complex"/>
    <property type="evidence" value="ECO:0007669"/>
    <property type="project" value="UniProtKB-ARBA"/>
</dbReference>
<comment type="function">
    <text evidence="11">Component of the U5 snRNP complex required for pre-mRNA splicing. Binds GTP.</text>
</comment>
<dbReference type="Gene3D" id="3.30.230.10">
    <property type="match status" value="1"/>
</dbReference>
<keyword evidence="8" id="KW-0508">mRNA splicing</keyword>
<dbReference type="InterPro" id="IPR035647">
    <property type="entry name" value="EFG_III/V"/>
</dbReference>
<evidence type="ECO:0000256" key="9">
    <source>
        <dbReference type="ARBA" id="ARBA00023242"/>
    </source>
</evidence>
<dbReference type="SUPFAM" id="SSF50447">
    <property type="entry name" value="Translation proteins"/>
    <property type="match status" value="1"/>
</dbReference>
<proteinExistence type="predicted"/>
<dbReference type="CDD" id="cd01683">
    <property type="entry name" value="EF2_IV_snRNP"/>
    <property type="match status" value="1"/>
</dbReference>
<evidence type="ECO:0000256" key="11">
    <source>
        <dbReference type="ARBA" id="ARBA00055641"/>
    </source>
</evidence>
<dbReference type="AlphaFoldDB" id="A0AA91Q071"/>
<dbReference type="PRINTS" id="PR00315">
    <property type="entry name" value="ELONGATNFCT"/>
</dbReference>
<dbReference type="InterPro" id="IPR005517">
    <property type="entry name" value="Transl_elong_EFG/EF2_IV"/>
</dbReference>
<dbReference type="Pfam" id="PF03144">
    <property type="entry name" value="GTP_EFTU_D2"/>
    <property type="match status" value="1"/>
</dbReference>
<evidence type="ECO:0000256" key="7">
    <source>
        <dbReference type="ARBA" id="ARBA00023134"/>
    </source>
</evidence>
<dbReference type="FunFam" id="3.40.50.300:FF:000646">
    <property type="entry name" value="U5 small nuclear ribonucleoprotein component"/>
    <property type="match status" value="1"/>
</dbReference>
<gene>
    <name evidence="14" type="ORF">A9F13_07g02629</name>
</gene>
<dbReference type="GO" id="GO:0003924">
    <property type="term" value="F:GTPase activity"/>
    <property type="evidence" value="ECO:0007669"/>
    <property type="project" value="InterPro"/>
</dbReference>
<comment type="function">
    <text evidence="10">Catalyzes the GTP-dependent ribosomal translocation step during translation elongation. During this step, the ribosome changes from the pre-translocational (PRE) to the post-translocational (POST) state as the newly formed A-site-bound peptidyl-tRNA and P-site-bound deacylated tRNA move to the P and E sites, respectively. Catalyzes the coordinated movement of the two tRNA molecules, the mRNA and conformational changes in the ribosome.</text>
</comment>
<keyword evidence="6" id="KW-0648">Protein biosynthesis</keyword>
<evidence type="ECO:0000256" key="6">
    <source>
        <dbReference type="ARBA" id="ARBA00022917"/>
    </source>
</evidence>
<keyword evidence="9" id="KW-0539">Nucleus</keyword>
<dbReference type="Gene3D" id="3.30.70.870">
    <property type="entry name" value="Elongation Factor G (Translational Gtpase), domain 3"/>
    <property type="match status" value="1"/>
</dbReference>
<dbReference type="InterPro" id="IPR005225">
    <property type="entry name" value="Small_GTP-bd"/>
</dbReference>
<evidence type="ECO:0000256" key="5">
    <source>
        <dbReference type="ARBA" id="ARBA00022741"/>
    </source>
</evidence>
<dbReference type="PANTHER" id="PTHR42908:SF6">
    <property type="entry name" value="116 KDA U5 SMALL NUCLEAR RIBONUCLEOPROTEIN COMPONENT"/>
    <property type="match status" value="1"/>
</dbReference>
<dbReference type="Pfam" id="PF00009">
    <property type="entry name" value="GTP_EFTU"/>
    <property type="match status" value="1"/>
</dbReference>
<dbReference type="InterPro" id="IPR000795">
    <property type="entry name" value="T_Tr_GTP-bd_dom"/>
</dbReference>
<reference evidence="14 15" key="1">
    <citation type="submission" date="2017-04" db="EMBL/GenBank/DDBJ databases">
        <title>Draft genome of the yeast Clavispora lusitaniae type strain CBS 6936.</title>
        <authorList>
            <person name="Durrens P."/>
            <person name="Klopp C."/>
            <person name="Biteau N."/>
            <person name="Fitton-Ouhabi V."/>
            <person name="Dementhon K."/>
            <person name="Accoceberry I."/>
            <person name="Sherman D.J."/>
            <person name="Noel T."/>
        </authorList>
    </citation>
    <scope>NUCLEOTIDE SEQUENCE [LARGE SCALE GENOMIC DNA]</scope>
    <source>
        <strain evidence="14 15">CBS 6936</strain>
    </source>
</reference>
<comment type="subcellular location">
    <subcellularLocation>
        <location evidence="2">Cytoplasm</location>
    </subcellularLocation>
    <subcellularLocation>
        <location evidence="1">Nucleus</location>
    </subcellularLocation>
</comment>
<dbReference type="SUPFAM" id="SSF52540">
    <property type="entry name" value="P-loop containing nucleoside triphosphate hydrolases"/>
    <property type="match status" value="1"/>
</dbReference>
<dbReference type="GO" id="GO:0046540">
    <property type="term" value="C:U4/U6 x U5 tri-snRNP complex"/>
    <property type="evidence" value="ECO:0007669"/>
    <property type="project" value="TreeGrafter"/>
</dbReference>
<name>A0AA91Q071_CLALS</name>
<feature type="compositionally biased region" description="Basic and acidic residues" evidence="12">
    <location>
        <begin position="50"/>
        <end position="62"/>
    </location>
</feature>
<dbReference type="Gene3D" id="3.40.50.300">
    <property type="entry name" value="P-loop containing nucleotide triphosphate hydrolases"/>
    <property type="match status" value="1"/>
</dbReference>
<dbReference type="InterPro" id="IPR031157">
    <property type="entry name" value="G_TR_CS"/>
</dbReference>
<dbReference type="GO" id="GO:0000398">
    <property type="term" value="P:mRNA splicing, via spliceosome"/>
    <property type="evidence" value="ECO:0007669"/>
    <property type="project" value="TreeGrafter"/>
</dbReference>
<dbReference type="Proteomes" id="UP000195602">
    <property type="component" value="Unassembled WGS sequence"/>
</dbReference>
<keyword evidence="5" id="KW-0547">Nucleotide-binding</keyword>